<dbReference type="InterPro" id="IPR019874">
    <property type="entry name" value="RF_methyltr_PrmC"/>
</dbReference>
<dbReference type="GO" id="GO:0032259">
    <property type="term" value="P:methylation"/>
    <property type="evidence" value="ECO:0007669"/>
    <property type="project" value="UniProtKB-KW"/>
</dbReference>
<dbReference type="EC" id="2.1.1.297" evidence="6"/>
<dbReference type="PANTHER" id="PTHR18895">
    <property type="entry name" value="HEMK METHYLTRANSFERASE"/>
    <property type="match status" value="1"/>
</dbReference>
<dbReference type="Pfam" id="PF13847">
    <property type="entry name" value="Methyltransf_31"/>
    <property type="match status" value="1"/>
</dbReference>
<dbReference type="SUPFAM" id="SSF53335">
    <property type="entry name" value="S-adenosyl-L-methionine-dependent methyltransferases"/>
    <property type="match status" value="1"/>
</dbReference>
<proteinExistence type="inferred from homology"/>
<gene>
    <name evidence="6" type="ORF">MNBD_ALPHA02-921</name>
</gene>
<accession>A0A3B0R9Y8</accession>
<dbReference type="PANTHER" id="PTHR18895:SF74">
    <property type="entry name" value="MTRF1L RELEASE FACTOR GLUTAMINE METHYLTRANSFERASE"/>
    <property type="match status" value="1"/>
</dbReference>
<dbReference type="GO" id="GO:0102559">
    <property type="term" value="F:peptide chain release factor N(5)-glutamine methyltransferase activity"/>
    <property type="evidence" value="ECO:0007669"/>
    <property type="project" value="UniProtKB-EC"/>
</dbReference>
<dbReference type="InterPro" id="IPR029063">
    <property type="entry name" value="SAM-dependent_MTases_sf"/>
</dbReference>
<dbReference type="AlphaFoldDB" id="A0A3B0R9Y8"/>
<evidence type="ECO:0000313" key="6">
    <source>
        <dbReference type="EMBL" id="VAV88979.1"/>
    </source>
</evidence>
<keyword evidence="2 6" id="KW-0808">Transferase</keyword>
<dbReference type="InterPro" id="IPR040758">
    <property type="entry name" value="PrmC_N"/>
</dbReference>
<dbReference type="InterPro" id="IPR025714">
    <property type="entry name" value="Methyltranfer_dom"/>
</dbReference>
<dbReference type="EMBL" id="UOED01000041">
    <property type="protein sequence ID" value="VAV88979.1"/>
    <property type="molecule type" value="Genomic_DNA"/>
</dbReference>
<name>A0A3B0R9Y8_9ZZZZ</name>
<dbReference type="Gene3D" id="3.40.50.150">
    <property type="entry name" value="Vaccinia Virus protein VP39"/>
    <property type="match status" value="1"/>
</dbReference>
<dbReference type="CDD" id="cd02440">
    <property type="entry name" value="AdoMet_MTases"/>
    <property type="match status" value="1"/>
</dbReference>
<evidence type="ECO:0000256" key="1">
    <source>
        <dbReference type="ARBA" id="ARBA00022603"/>
    </source>
</evidence>
<dbReference type="NCBIfam" id="TIGR03534">
    <property type="entry name" value="RF_mod_PrmC"/>
    <property type="match status" value="1"/>
</dbReference>
<dbReference type="Gene3D" id="1.10.8.10">
    <property type="entry name" value="DNA helicase RuvA subunit, C-terminal domain"/>
    <property type="match status" value="1"/>
</dbReference>
<dbReference type="Pfam" id="PF17827">
    <property type="entry name" value="PrmC_N"/>
    <property type="match status" value="1"/>
</dbReference>
<keyword evidence="1 6" id="KW-0489">Methyltransferase</keyword>
<evidence type="ECO:0000256" key="2">
    <source>
        <dbReference type="ARBA" id="ARBA00022679"/>
    </source>
</evidence>
<evidence type="ECO:0000259" key="5">
    <source>
        <dbReference type="Pfam" id="PF17827"/>
    </source>
</evidence>
<sequence length="283" mass="31125">MVTLKELRSKAIRRLENAGCDTAVLDADLLISAALSLDRLDFILDPDRTVDAQLIGAFDALVARRAAREPVAQILGEKEFWGLDFKVNRACLTPRPDSETLIEAALTTITDKNMALNILDLGTGSGCLLLSLMSELPNSSGMGVDISKKALRLARKNAEHHGLMMRCDFIQSDWAENLPPSLRFDIILCNPPYIAHTEAPSLSPDVRDYEPHGALFSGDDGLADYKRLAHILPGLSHQGTKIFLEIGHTQGEAVIEIFGKTPARNIRIIQDLARRDRCAALNY</sequence>
<dbReference type="InterPro" id="IPR002052">
    <property type="entry name" value="DNA_methylase_N6_adenine_CS"/>
</dbReference>
<dbReference type="HAMAP" id="MF_02126">
    <property type="entry name" value="RF_methyltr_PrmC"/>
    <property type="match status" value="1"/>
</dbReference>
<protein>
    <submittedName>
        <fullName evidence="6">Peptide chain release factor N(5)-glutamine methyltransferase</fullName>
        <ecNumber evidence="6">2.1.1.297</ecNumber>
    </submittedName>
</protein>
<dbReference type="InterPro" id="IPR004556">
    <property type="entry name" value="HemK-like"/>
</dbReference>
<dbReference type="GO" id="GO:0003676">
    <property type="term" value="F:nucleic acid binding"/>
    <property type="evidence" value="ECO:0007669"/>
    <property type="project" value="InterPro"/>
</dbReference>
<feature type="domain" description="Methyltransferase" evidence="4">
    <location>
        <begin position="115"/>
        <end position="191"/>
    </location>
</feature>
<organism evidence="6">
    <name type="scientific">hydrothermal vent metagenome</name>
    <dbReference type="NCBI Taxonomy" id="652676"/>
    <lineage>
        <taxon>unclassified sequences</taxon>
        <taxon>metagenomes</taxon>
        <taxon>ecological metagenomes</taxon>
    </lineage>
</organism>
<evidence type="ECO:0000256" key="3">
    <source>
        <dbReference type="ARBA" id="ARBA00022691"/>
    </source>
</evidence>
<keyword evidence="3" id="KW-0949">S-adenosyl-L-methionine</keyword>
<feature type="domain" description="Release factor glutamine methyltransferase N-terminal" evidence="5">
    <location>
        <begin position="6"/>
        <end position="76"/>
    </location>
</feature>
<dbReference type="InterPro" id="IPR050320">
    <property type="entry name" value="N5-glutamine_MTase"/>
</dbReference>
<dbReference type="NCBIfam" id="TIGR00536">
    <property type="entry name" value="hemK_fam"/>
    <property type="match status" value="1"/>
</dbReference>
<reference evidence="6" key="1">
    <citation type="submission" date="2018-06" db="EMBL/GenBank/DDBJ databases">
        <authorList>
            <person name="Zhirakovskaya E."/>
        </authorList>
    </citation>
    <scope>NUCLEOTIDE SEQUENCE</scope>
</reference>
<evidence type="ECO:0000259" key="4">
    <source>
        <dbReference type="Pfam" id="PF13847"/>
    </source>
</evidence>
<dbReference type="PROSITE" id="PS00092">
    <property type="entry name" value="N6_MTASE"/>
    <property type="match status" value="1"/>
</dbReference>